<dbReference type="EMBL" id="CM039426">
    <property type="protein sequence ID" value="KAI4356217.1"/>
    <property type="molecule type" value="Genomic_DNA"/>
</dbReference>
<organism evidence="1 2">
    <name type="scientific">Bauhinia variegata</name>
    <name type="common">Purple orchid tree</name>
    <name type="synonym">Phanera variegata</name>
    <dbReference type="NCBI Taxonomy" id="167791"/>
    <lineage>
        <taxon>Eukaryota</taxon>
        <taxon>Viridiplantae</taxon>
        <taxon>Streptophyta</taxon>
        <taxon>Embryophyta</taxon>
        <taxon>Tracheophyta</taxon>
        <taxon>Spermatophyta</taxon>
        <taxon>Magnoliopsida</taxon>
        <taxon>eudicotyledons</taxon>
        <taxon>Gunneridae</taxon>
        <taxon>Pentapetalae</taxon>
        <taxon>rosids</taxon>
        <taxon>fabids</taxon>
        <taxon>Fabales</taxon>
        <taxon>Fabaceae</taxon>
        <taxon>Cercidoideae</taxon>
        <taxon>Cercideae</taxon>
        <taxon>Bauhiniinae</taxon>
        <taxon>Bauhinia</taxon>
    </lineage>
</organism>
<protein>
    <submittedName>
        <fullName evidence="1">Uncharacterized protein</fullName>
    </submittedName>
</protein>
<evidence type="ECO:0000313" key="1">
    <source>
        <dbReference type="EMBL" id="KAI4356217.1"/>
    </source>
</evidence>
<evidence type="ECO:0000313" key="2">
    <source>
        <dbReference type="Proteomes" id="UP000828941"/>
    </source>
</evidence>
<accession>A0ACB9Q5D6</accession>
<gene>
    <name evidence="1" type="ORF">L6164_000256</name>
</gene>
<dbReference type="Proteomes" id="UP000828941">
    <property type="component" value="Chromosome 1"/>
</dbReference>
<name>A0ACB9Q5D6_BAUVA</name>
<keyword evidence="2" id="KW-1185">Reference proteome</keyword>
<comment type="caution">
    <text evidence="1">The sequence shown here is derived from an EMBL/GenBank/DDBJ whole genome shotgun (WGS) entry which is preliminary data.</text>
</comment>
<sequence>MALLFRNYIGPKSQTIDINFTDVPIYSNINFHFLLAFARDYDKQNFLTNGYFFNYWNENNFWSFAATSVNKIIDEYNLDGIDVNYSHVKGSEDDFAYCIGELIKMLKESTEEGKFLASITVSHSVQADYLALYNKYKQYIDYVGYQFYAESHSIQNVTKLREHFTDVSDVFSISKLIAGFSSVKAEEEKLAANVFFKGSETLKADNILDGIVIWSADESKPGFENERKLKICFKLLKLQHQLLRPGQLNMKSSSSSYIYLQMDSSSHCFDLWPNNAWDMHYVSCVLLS</sequence>
<proteinExistence type="predicted"/>
<reference evidence="1 2" key="1">
    <citation type="journal article" date="2022" name="DNA Res.">
        <title>Chromosomal-level genome assembly of the orchid tree Bauhinia variegata (Leguminosae; Cercidoideae) supports the allotetraploid origin hypothesis of Bauhinia.</title>
        <authorList>
            <person name="Zhong Y."/>
            <person name="Chen Y."/>
            <person name="Zheng D."/>
            <person name="Pang J."/>
            <person name="Liu Y."/>
            <person name="Luo S."/>
            <person name="Meng S."/>
            <person name="Qian L."/>
            <person name="Wei D."/>
            <person name="Dai S."/>
            <person name="Zhou R."/>
        </authorList>
    </citation>
    <scope>NUCLEOTIDE SEQUENCE [LARGE SCALE GENOMIC DNA]</scope>
    <source>
        <strain evidence="1">BV-YZ2020</strain>
    </source>
</reference>